<reference evidence="4" key="1">
    <citation type="submission" date="2021-01" db="UniProtKB">
        <authorList>
            <consortium name="EnsemblMetazoa"/>
        </authorList>
    </citation>
    <scope>IDENTIFICATION</scope>
</reference>
<feature type="region of interest" description="Disordered" evidence="2">
    <location>
        <begin position="275"/>
        <end position="298"/>
    </location>
</feature>
<proteinExistence type="predicted"/>
<feature type="compositionally biased region" description="Basic residues" evidence="2">
    <location>
        <begin position="839"/>
        <end position="849"/>
    </location>
</feature>
<evidence type="ECO:0000256" key="2">
    <source>
        <dbReference type="SAM" id="MobiDB-lite"/>
    </source>
</evidence>
<feature type="compositionally biased region" description="Basic and acidic residues" evidence="2">
    <location>
        <begin position="674"/>
        <end position="691"/>
    </location>
</feature>
<feature type="compositionally biased region" description="Basic and acidic residues" evidence="2">
    <location>
        <begin position="703"/>
        <end position="712"/>
    </location>
</feature>
<keyword evidence="3" id="KW-0732">Signal</keyword>
<feature type="compositionally biased region" description="Polar residues" evidence="2">
    <location>
        <begin position="275"/>
        <end position="296"/>
    </location>
</feature>
<feature type="chain" id="PRO_5029560444" evidence="3">
    <location>
        <begin position="23"/>
        <end position="890"/>
    </location>
</feature>
<dbReference type="EnsemblMetazoa" id="CLYHEMT007515.2">
    <property type="protein sequence ID" value="CLYHEMP007515.2"/>
    <property type="gene ID" value="CLYHEMG007515"/>
</dbReference>
<dbReference type="Proteomes" id="UP000594262">
    <property type="component" value="Unplaced"/>
</dbReference>
<feature type="compositionally biased region" description="Acidic residues" evidence="2">
    <location>
        <begin position="823"/>
        <end position="835"/>
    </location>
</feature>
<feature type="coiled-coil region" evidence="1">
    <location>
        <begin position="377"/>
        <end position="411"/>
    </location>
</feature>
<evidence type="ECO:0000313" key="4">
    <source>
        <dbReference type="EnsemblMetazoa" id="CLYHEMP007515.2"/>
    </source>
</evidence>
<keyword evidence="1" id="KW-0175">Coiled coil</keyword>
<dbReference type="OrthoDB" id="6022682at2759"/>
<dbReference type="AlphaFoldDB" id="A0A7M5U8H7"/>
<feature type="compositionally biased region" description="Basic and acidic residues" evidence="2">
    <location>
        <begin position="850"/>
        <end position="890"/>
    </location>
</feature>
<evidence type="ECO:0000313" key="5">
    <source>
        <dbReference type="Proteomes" id="UP000594262"/>
    </source>
</evidence>
<keyword evidence="5" id="KW-1185">Reference proteome</keyword>
<sequence>MYKIFCLLGLFILALLPPTLHAASLTDENAVSRSYVTKHSPSWRYFKLANDVNKREKLKKALRDALKSVVTDERKSEVTTPDVERGSVSRITHAAMLLKEFKEIHQLSETVKRTLTDYNSAKSNLSQTINDDRIGLLKRFLVGRTKRTFVPHANDPLKDVSPPQVRDMVLDKPHFLKHTDKISVIATPLEQKGKVGLEFISVDPKTSTVDRARKAFKAADILLNFVGSQQKIKGGHVDGLIETLRKDIDGLYGKERTNSDDELKKKSLLASRSNNLFIDKSNGPTKSASNQRQVTGTKKRVIGSNESEAIQNGTTSSETGEKLVKKSESVIELEKEKEDEVKIKSDLKVGKKDEEISSNAAELLQNQLKQQQTLKTLKEAKLARRKYELARHELAEKVKQLYKMANDYEKEETANQVLEVKNDHIPKAQNIERKTDDITHAPNTKRDDAHPGLALSGVTNRAVKRISTSTESDNGEHKGFTMGAIDKKQHLIDLDKAVEKPSSSVEAKAFKAVPTKRKSTDDSLPTNLKLDELKDEVGKTMKSQEESLKVIAQAIKEDMKDIADVNKKKKMVAEAMGGAKKDKQSTDKLDEYLTKALTDIMGTDSVPGNEAGKEAEEKQKEKSANMKNTKEENMKIVAEAMKSSNNDLPLPLLSTKGDKIVPMKNSNSETGKSSQRDTNDVLQHVSDRNKGTLDMADPANKALLEKASHLEEQVAAQQDQLYNSKGGDNGPAPAKPNVEFTPSEPKSNADTVKTEATAVAGGGGGEKKDAYGSIKETIDNPAEKERATNENDEEEDRDDDDDDREDDDDDERNYHHPRHHYDDDEDDRDDDEEDDRYDKRHHVRHHRSRFHDEVAKKRSFNDRPNEAPNKPKDELEDVKVERHFDDLEDN</sequence>
<feature type="region of interest" description="Disordered" evidence="2">
    <location>
        <begin position="601"/>
        <end position="890"/>
    </location>
</feature>
<feature type="compositionally biased region" description="Basic and acidic residues" evidence="2">
    <location>
        <begin position="611"/>
        <end position="634"/>
    </location>
</feature>
<feature type="signal peptide" evidence="3">
    <location>
        <begin position="1"/>
        <end position="22"/>
    </location>
</feature>
<feature type="compositionally biased region" description="Polar residues" evidence="2">
    <location>
        <begin position="664"/>
        <end position="673"/>
    </location>
</feature>
<evidence type="ECO:0000256" key="1">
    <source>
        <dbReference type="SAM" id="Coils"/>
    </source>
</evidence>
<feature type="compositionally biased region" description="Acidic residues" evidence="2">
    <location>
        <begin position="790"/>
        <end position="811"/>
    </location>
</feature>
<dbReference type="RefSeq" id="XP_066921198.1">
    <property type="nucleotide sequence ID" value="XM_067065097.1"/>
</dbReference>
<protein>
    <submittedName>
        <fullName evidence="4">Uncharacterized protein</fullName>
    </submittedName>
</protein>
<dbReference type="GeneID" id="136808569"/>
<feature type="compositionally biased region" description="Basic and acidic residues" evidence="2">
    <location>
        <begin position="765"/>
        <end position="789"/>
    </location>
</feature>
<organism evidence="4 5">
    <name type="scientific">Clytia hemisphaerica</name>
    <dbReference type="NCBI Taxonomy" id="252671"/>
    <lineage>
        <taxon>Eukaryota</taxon>
        <taxon>Metazoa</taxon>
        <taxon>Cnidaria</taxon>
        <taxon>Hydrozoa</taxon>
        <taxon>Hydroidolina</taxon>
        <taxon>Leptothecata</taxon>
        <taxon>Obeliida</taxon>
        <taxon>Clytiidae</taxon>
        <taxon>Clytia</taxon>
    </lineage>
</organism>
<name>A0A7M5U8H7_9CNID</name>
<evidence type="ECO:0000256" key="3">
    <source>
        <dbReference type="SAM" id="SignalP"/>
    </source>
</evidence>
<accession>A0A7M5U8H7</accession>